<keyword evidence="2" id="KW-1185">Reference proteome</keyword>
<reference evidence="1" key="1">
    <citation type="journal article" date="2020" name="Stud. Mycol.">
        <title>101 Dothideomycetes genomes: a test case for predicting lifestyles and emergence of pathogens.</title>
        <authorList>
            <person name="Haridas S."/>
            <person name="Albert R."/>
            <person name="Binder M."/>
            <person name="Bloem J."/>
            <person name="Labutti K."/>
            <person name="Salamov A."/>
            <person name="Andreopoulos B."/>
            <person name="Baker S."/>
            <person name="Barry K."/>
            <person name="Bills G."/>
            <person name="Bluhm B."/>
            <person name="Cannon C."/>
            <person name="Castanera R."/>
            <person name="Culley D."/>
            <person name="Daum C."/>
            <person name="Ezra D."/>
            <person name="Gonzalez J."/>
            <person name="Henrissat B."/>
            <person name="Kuo A."/>
            <person name="Liang C."/>
            <person name="Lipzen A."/>
            <person name="Lutzoni F."/>
            <person name="Magnuson J."/>
            <person name="Mondo S."/>
            <person name="Nolan M."/>
            <person name="Ohm R."/>
            <person name="Pangilinan J."/>
            <person name="Park H.-J."/>
            <person name="Ramirez L."/>
            <person name="Alfaro M."/>
            <person name="Sun H."/>
            <person name="Tritt A."/>
            <person name="Yoshinaga Y."/>
            <person name="Zwiers L.-H."/>
            <person name="Turgeon B."/>
            <person name="Goodwin S."/>
            <person name="Spatafora J."/>
            <person name="Crous P."/>
            <person name="Grigoriev I."/>
        </authorList>
    </citation>
    <scope>NUCLEOTIDE SEQUENCE</scope>
    <source>
        <strain evidence="1">CBS 122367</strain>
    </source>
</reference>
<evidence type="ECO:0000313" key="1">
    <source>
        <dbReference type="EMBL" id="KAF2685387.1"/>
    </source>
</evidence>
<gene>
    <name evidence="1" type="ORF">K458DRAFT_388267</name>
</gene>
<dbReference type="EMBL" id="MU005579">
    <property type="protein sequence ID" value="KAF2685387.1"/>
    <property type="molecule type" value="Genomic_DNA"/>
</dbReference>
<accession>A0A6G1J4E0</accession>
<sequence>MSELTYTSAVEKGKLLMALMTLKPEGSGTSETTQDNPQSRFTTYTDLEKWGYIQYGGETEPSSCLRFECFDPLEECLRSICDFKGTTEEWTCEGQSHEFTKTIDGVEYLETNAFFQQVIHPRAGILIAHGNNGPAHMGRLKESPITTVPPLRHWSDVAFLQLLNAAETSTSTVPESSFPKPKLNYIIRAGVQCMPTVSVVKDILATRNMSTLPAWPGISFYADDEVGGGREVVEALLGTPNGSGVAYMVAQHNEMLGWKEVHSVTIFYSERDDDLYRWPTLLFSLRDVGAAVDALVRRGGGL</sequence>
<organism evidence="1 2">
    <name type="scientific">Lentithecium fluviatile CBS 122367</name>
    <dbReference type="NCBI Taxonomy" id="1168545"/>
    <lineage>
        <taxon>Eukaryota</taxon>
        <taxon>Fungi</taxon>
        <taxon>Dikarya</taxon>
        <taxon>Ascomycota</taxon>
        <taxon>Pezizomycotina</taxon>
        <taxon>Dothideomycetes</taxon>
        <taxon>Pleosporomycetidae</taxon>
        <taxon>Pleosporales</taxon>
        <taxon>Massarineae</taxon>
        <taxon>Lentitheciaceae</taxon>
        <taxon>Lentithecium</taxon>
    </lineage>
</organism>
<proteinExistence type="predicted"/>
<dbReference type="OrthoDB" id="5337308at2759"/>
<protein>
    <submittedName>
        <fullName evidence="1">Uncharacterized protein</fullName>
    </submittedName>
</protein>
<dbReference type="Proteomes" id="UP000799291">
    <property type="component" value="Unassembled WGS sequence"/>
</dbReference>
<dbReference type="AlphaFoldDB" id="A0A6G1J4E0"/>
<evidence type="ECO:0000313" key="2">
    <source>
        <dbReference type="Proteomes" id="UP000799291"/>
    </source>
</evidence>
<name>A0A6G1J4E0_9PLEO</name>